<comment type="caution">
    <text evidence="1">The sequence shown here is derived from an EMBL/GenBank/DDBJ whole genome shotgun (WGS) entry which is preliminary data.</text>
</comment>
<organism evidence="1 2">
    <name type="scientific">Glycomyces mayteni</name>
    <dbReference type="NCBI Taxonomy" id="543887"/>
    <lineage>
        <taxon>Bacteria</taxon>
        <taxon>Bacillati</taxon>
        <taxon>Actinomycetota</taxon>
        <taxon>Actinomycetes</taxon>
        <taxon>Glycomycetales</taxon>
        <taxon>Glycomycetaceae</taxon>
        <taxon>Glycomyces</taxon>
    </lineage>
</organism>
<evidence type="ECO:0000313" key="1">
    <source>
        <dbReference type="EMBL" id="MFC6956087.1"/>
    </source>
</evidence>
<protein>
    <recommendedName>
        <fullName evidence="3">Major tail protein</fullName>
    </recommendedName>
</protein>
<dbReference type="InterPro" id="IPR058154">
    <property type="entry name" value="Bxb1_TTP-like"/>
</dbReference>
<sequence>MAFDANEVRVAITGEVKVAPVGTAAPTTYKSVLDPAFKGLGYNNDEGVVESYEESTESLRAWQNNVEVRTVTTESDARLAFTLIQTNKSTLELFHKGSVIVSDGGDGFKLPVIVPTPDPRSFVFDVIDGDEHIRIYAPVAEVIERGEIEYVGGGAVSYNVTLSCKPIMMTVERGNGPEILPVPFLKFSGSPAWGPVESA</sequence>
<gene>
    <name evidence="1" type="ORF">ACFQS3_02650</name>
</gene>
<keyword evidence="2" id="KW-1185">Reference proteome</keyword>
<proteinExistence type="predicted"/>
<evidence type="ECO:0008006" key="3">
    <source>
        <dbReference type="Google" id="ProtNLM"/>
    </source>
</evidence>
<reference evidence="2" key="1">
    <citation type="journal article" date="2019" name="Int. J. Syst. Evol. Microbiol.">
        <title>The Global Catalogue of Microorganisms (GCM) 10K type strain sequencing project: providing services to taxonomists for standard genome sequencing and annotation.</title>
        <authorList>
            <consortium name="The Broad Institute Genomics Platform"/>
            <consortium name="The Broad Institute Genome Sequencing Center for Infectious Disease"/>
            <person name="Wu L."/>
            <person name="Ma J."/>
        </authorList>
    </citation>
    <scope>NUCLEOTIDE SEQUENCE [LARGE SCALE GENOMIC DNA]</scope>
    <source>
        <strain evidence="2">KACC 12634</strain>
    </source>
</reference>
<evidence type="ECO:0000313" key="2">
    <source>
        <dbReference type="Proteomes" id="UP001596470"/>
    </source>
</evidence>
<dbReference type="Pfam" id="PF25681">
    <property type="entry name" value="Phage_TTP_17"/>
    <property type="match status" value="1"/>
</dbReference>
<dbReference type="EMBL" id="JBHSYS010000001">
    <property type="protein sequence ID" value="MFC6956087.1"/>
    <property type="molecule type" value="Genomic_DNA"/>
</dbReference>
<name>A0ABW2D4T3_9ACTN</name>
<dbReference type="RefSeq" id="WP_382353452.1">
    <property type="nucleotide sequence ID" value="NZ_JBHMBP010000004.1"/>
</dbReference>
<dbReference type="Proteomes" id="UP001596470">
    <property type="component" value="Unassembled WGS sequence"/>
</dbReference>
<accession>A0ABW2D4T3</accession>